<dbReference type="PANTHER" id="PTHR11575">
    <property type="entry name" value="5'-NUCLEOTIDASE-RELATED"/>
    <property type="match status" value="1"/>
</dbReference>
<dbReference type="PROSITE" id="PS00786">
    <property type="entry name" value="5_NUCLEOTIDASE_2"/>
    <property type="match status" value="1"/>
</dbReference>
<dbReference type="SUPFAM" id="SSF56300">
    <property type="entry name" value="Metallo-dependent phosphatases"/>
    <property type="match status" value="1"/>
</dbReference>
<evidence type="ECO:0000313" key="7">
    <source>
        <dbReference type="Proteomes" id="UP000594771"/>
    </source>
</evidence>
<dbReference type="InterPro" id="IPR006146">
    <property type="entry name" value="5'-Nucleotdase_CS"/>
</dbReference>
<organism evidence="6 7">
    <name type="scientific">Aerococcus urinae</name>
    <dbReference type="NCBI Taxonomy" id="1376"/>
    <lineage>
        <taxon>Bacteria</taxon>
        <taxon>Bacillati</taxon>
        <taxon>Bacillota</taxon>
        <taxon>Bacilli</taxon>
        <taxon>Lactobacillales</taxon>
        <taxon>Aerococcaceae</taxon>
        <taxon>Aerococcus</taxon>
    </lineage>
</organism>
<dbReference type="InterPro" id="IPR029052">
    <property type="entry name" value="Metallo-depent_PP-like"/>
</dbReference>
<evidence type="ECO:0000256" key="1">
    <source>
        <dbReference type="ARBA" id="ARBA00022729"/>
    </source>
</evidence>
<dbReference type="GeneID" id="35767444"/>
<dbReference type="Proteomes" id="UP001069145">
    <property type="component" value="Unassembled WGS sequence"/>
</dbReference>
<dbReference type="PANTHER" id="PTHR11575:SF6">
    <property type="entry name" value="2',3'-CYCLIC-NUCLEOTIDE 2'-PHOSPHODIESTERASE_3'-NUCLEOTIDASE"/>
    <property type="match status" value="1"/>
</dbReference>
<dbReference type="OrthoDB" id="9801679at2"/>
<protein>
    <submittedName>
        <fullName evidence="6">Bifunctional metallophosphatase/5'-nucleotidase</fullName>
    </submittedName>
</protein>
<dbReference type="GO" id="GO:0030288">
    <property type="term" value="C:outer membrane-bounded periplasmic space"/>
    <property type="evidence" value="ECO:0007669"/>
    <property type="project" value="TreeGrafter"/>
</dbReference>
<dbReference type="EMBL" id="JAOTML010000005">
    <property type="protein sequence ID" value="MCY3053451.1"/>
    <property type="molecule type" value="Genomic_DNA"/>
</dbReference>
<dbReference type="GO" id="GO:0016788">
    <property type="term" value="F:hydrolase activity, acting on ester bonds"/>
    <property type="evidence" value="ECO:0007669"/>
    <property type="project" value="InterPro"/>
</dbReference>
<evidence type="ECO:0000313" key="8">
    <source>
        <dbReference type="Proteomes" id="UP001069145"/>
    </source>
</evidence>
<dbReference type="Proteomes" id="UP000594771">
    <property type="component" value="Chromosome"/>
</dbReference>
<dbReference type="InterPro" id="IPR006179">
    <property type="entry name" value="5_nucleotidase/apyrase"/>
</dbReference>
<proteinExistence type="inferred from homology"/>
<dbReference type="InterPro" id="IPR004843">
    <property type="entry name" value="Calcineurin-like_PHP"/>
</dbReference>
<gene>
    <name evidence="6" type="ORF">I6G68_00685</name>
    <name evidence="5" type="ORF">ODY43_05540</name>
</gene>
<evidence type="ECO:0000259" key="4">
    <source>
        <dbReference type="Pfam" id="PF02872"/>
    </source>
</evidence>
<dbReference type="Pfam" id="PF02872">
    <property type="entry name" value="5_nucleotid_C"/>
    <property type="match status" value="1"/>
</dbReference>
<evidence type="ECO:0000256" key="2">
    <source>
        <dbReference type="RuleBase" id="RU362119"/>
    </source>
</evidence>
<dbReference type="KEGG" id="aun:AWM73_00340"/>
<evidence type="ECO:0000259" key="3">
    <source>
        <dbReference type="Pfam" id="PF00149"/>
    </source>
</evidence>
<feature type="domain" description="Calcineurin-like phosphoesterase" evidence="3">
    <location>
        <begin position="4"/>
        <end position="234"/>
    </location>
</feature>
<dbReference type="RefSeq" id="WP_060777548.1">
    <property type="nucleotide sequence ID" value="NZ_CAJHLF010000001.1"/>
</dbReference>
<dbReference type="InterPro" id="IPR036907">
    <property type="entry name" value="5'-Nucleotdase_C_sf"/>
</dbReference>
<keyword evidence="2" id="KW-0378">Hydrolase</keyword>
<dbReference type="GO" id="GO:0000166">
    <property type="term" value="F:nucleotide binding"/>
    <property type="evidence" value="ECO:0007669"/>
    <property type="project" value="UniProtKB-KW"/>
</dbReference>
<dbReference type="SUPFAM" id="SSF55816">
    <property type="entry name" value="5'-nucleotidase (syn. UDP-sugar hydrolase), C-terminal domain"/>
    <property type="match status" value="1"/>
</dbReference>
<keyword evidence="8" id="KW-1185">Reference proteome</keyword>
<dbReference type="AlphaFoldDB" id="A0A109RFF5"/>
<reference evidence="5" key="2">
    <citation type="submission" date="2022-09" db="EMBL/GenBank/DDBJ databases">
        <title>Aerococcus urinae taxonomy study.</title>
        <authorList>
            <person name="Christensen J."/>
            <person name="Senneby E."/>
        </authorList>
    </citation>
    <scope>NUCLEOTIDE SEQUENCE</scope>
    <source>
        <strain evidence="5">NLD-066-U95</strain>
    </source>
</reference>
<dbReference type="EMBL" id="CP065662">
    <property type="protein sequence ID" value="QPS01628.1"/>
    <property type="molecule type" value="Genomic_DNA"/>
</dbReference>
<sequence length="526" mass="59953">MKLTLLAMSDVHGHFSTQSFQARNKTMDQGISRFASVLKAKRRQEDHTLYLESGDMIQGSPLTNYEESHHDYAKISSKVYNYMQPDVWTLGNHEFNFGLDYLRKTITHMPDSMALANVISDGEVFFHQPYRIFQCEDIRIGVLGLVTQYIPHWEKEENIAGLEFKSALETAQYYIPIMKEKEHCDLIFITYHGGFECNLETGEPEEDLTGENEGYAILSSGLPIDAFFTGHQHREIATVWQGIPIIQPGFRAQKYGEVVFELDKGADGRLDKKLVSCQLHSLADQPADPDLEELLAEDNEKIQDWLDQPLGHLNRPALVDNFFEAQVEGNPYFALTNKIQMEATGTDISASSVFNLDVYGLKQEVTIRDLVINYPFPNGLCKIKLTGKELRENLEKNAEYFALDDQGNLVISEDYLNPKVEVYNYDIYSGIDYTIDVSKARGQRIVQLDYQGQAVEDDDELYLAINQYRMAGGGNFPHFSRDKVLEELDTDIPNLIINYFANHDVVEVPENNNYQVIGYQNISDAI</sequence>
<dbReference type="Pfam" id="PF00149">
    <property type="entry name" value="Metallophos"/>
    <property type="match status" value="1"/>
</dbReference>
<feature type="domain" description="5'-Nucleotidase C-terminal" evidence="4">
    <location>
        <begin position="329"/>
        <end position="480"/>
    </location>
</feature>
<dbReference type="GO" id="GO:0046872">
    <property type="term" value="F:metal ion binding"/>
    <property type="evidence" value="ECO:0007669"/>
    <property type="project" value="InterPro"/>
</dbReference>
<keyword evidence="1" id="KW-0732">Signal</keyword>
<evidence type="ECO:0000313" key="5">
    <source>
        <dbReference type="EMBL" id="MCY3053451.1"/>
    </source>
</evidence>
<comment type="similarity">
    <text evidence="2">Belongs to the 5'-nucleotidase family.</text>
</comment>
<dbReference type="InterPro" id="IPR008334">
    <property type="entry name" value="5'-Nucleotdase_C"/>
</dbReference>
<keyword evidence="2" id="KW-0547">Nucleotide-binding</keyword>
<dbReference type="PRINTS" id="PR01607">
    <property type="entry name" value="APYRASEFAMLY"/>
</dbReference>
<evidence type="ECO:0000313" key="6">
    <source>
        <dbReference type="EMBL" id="QPS01628.1"/>
    </source>
</evidence>
<accession>A0A109RFF5</accession>
<dbReference type="GO" id="GO:0009166">
    <property type="term" value="P:nucleotide catabolic process"/>
    <property type="evidence" value="ECO:0007669"/>
    <property type="project" value="InterPro"/>
</dbReference>
<name>A0A109RFF5_9LACT</name>
<dbReference type="Gene3D" id="3.90.780.10">
    <property type="entry name" value="5'-Nucleotidase, C-terminal domain"/>
    <property type="match status" value="1"/>
</dbReference>
<dbReference type="Gene3D" id="3.60.21.10">
    <property type="match status" value="1"/>
</dbReference>
<reference evidence="6 7" key="1">
    <citation type="submission" date="2020-12" db="EMBL/GenBank/DDBJ databases">
        <title>FDA dAtabase for Regulatory Grade micrObial Sequences (FDA-ARGOS): Supporting development and validation of Infectious Disease Dx tests.</title>
        <authorList>
            <person name="Sproer C."/>
            <person name="Gronow S."/>
            <person name="Severitt S."/>
            <person name="Schroder I."/>
            <person name="Tallon L."/>
            <person name="Sadzewicz L."/>
            <person name="Zhao X."/>
            <person name="Boylan J."/>
            <person name="Ott S."/>
            <person name="Bowen H."/>
            <person name="Vavikolanu K."/>
            <person name="Mehta A."/>
            <person name="Aluvathingal J."/>
            <person name="Nadendla S."/>
            <person name="Lowell S."/>
            <person name="Myers T."/>
            <person name="Yan Y."/>
            <person name="Sichtig H."/>
        </authorList>
    </citation>
    <scope>NUCLEOTIDE SEQUENCE [LARGE SCALE GENOMIC DNA]</scope>
    <source>
        <strain evidence="6 7">FDAARGOS_911</strain>
    </source>
</reference>